<protein>
    <submittedName>
        <fullName evidence="1">Uncharacterized protein</fullName>
    </submittedName>
</protein>
<reference evidence="1 2" key="1">
    <citation type="submission" date="2024-02" db="EMBL/GenBank/DDBJ databases">
        <title>de novo genome assembly of Solanum bulbocastanum strain 11H21.</title>
        <authorList>
            <person name="Hosaka A.J."/>
        </authorList>
    </citation>
    <scope>NUCLEOTIDE SEQUENCE [LARGE SCALE GENOMIC DNA]</scope>
    <source>
        <tissue evidence="1">Young leaves</tissue>
    </source>
</reference>
<accession>A0AAN8YEC1</accession>
<organism evidence="1 2">
    <name type="scientific">Solanum bulbocastanum</name>
    <name type="common">Wild potato</name>
    <dbReference type="NCBI Taxonomy" id="147425"/>
    <lineage>
        <taxon>Eukaryota</taxon>
        <taxon>Viridiplantae</taxon>
        <taxon>Streptophyta</taxon>
        <taxon>Embryophyta</taxon>
        <taxon>Tracheophyta</taxon>
        <taxon>Spermatophyta</taxon>
        <taxon>Magnoliopsida</taxon>
        <taxon>eudicotyledons</taxon>
        <taxon>Gunneridae</taxon>
        <taxon>Pentapetalae</taxon>
        <taxon>asterids</taxon>
        <taxon>lamiids</taxon>
        <taxon>Solanales</taxon>
        <taxon>Solanaceae</taxon>
        <taxon>Solanoideae</taxon>
        <taxon>Solaneae</taxon>
        <taxon>Solanum</taxon>
    </lineage>
</organism>
<gene>
    <name evidence="1" type="ORF">RDI58_013126</name>
</gene>
<comment type="caution">
    <text evidence="1">The sequence shown here is derived from an EMBL/GenBank/DDBJ whole genome shotgun (WGS) entry which is preliminary data.</text>
</comment>
<proteinExistence type="predicted"/>
<name>A0AAN8YEC1_SOLBU</name>
<sequence>MHDEYNALIQNET</sequence>
<dbReference type="Proteomes" id="UP001371456">
    <property type="component" value="Unassembled WGS sequence"/>
</dbReference>
<dbReference type="EMBL" id="JBANQN010000005">
    <property type="protein sequence ID" value="KAK6789327.1"/>
    <property type="molecule type" value="Genomic_DNA"/>
</dbReference>
<keyword evidence="2" id="KW-1185">Reference proteome</keyword>
<evidence type="ECO:0000313" key="1">
    <source>
        <dbReference type="EMBL" id="KAK6789327.1"/>
    </source>
</evidence>
<evidence type="ECO:0000313" key="2">
    <source>
        <dbReference type="Proteomes" id="UP001371456"/>
    </source>
</evidence>